<evidence type="ECO:0000313" key="2">
    <source>
        <dbReference type="Proteomes" id="UP000267469"/>
    </source>
</evidence>
<name>A0A3N0EWL4_SINP1</name>
<keyword evidence="2" id="KW-1185">Reference proteome</keyword>
<evidence type="ECO:0000313" key="1">
    <source>
        <dbReference type="EMBL" id="RNL92290.1"/>
    </source>
</evidence>
<sequence length="80" mass="9364">MYNFNIPDIRAENFKYASFEQMSLLVGKSGFGKLACKMIHIIIVIAICHNAHIFDIPYQWPEIFKYGNYEMAGNFQIREL</sequence>
<dbReference type="EMBL" id="RJTM01000018">
    <property type="protein sequence ID" value="RNL92290.1"/>
    <property type="molecule type" value="Genomic_DNA"/>
</dbReference>
<comment type="caution">
    <text evidence="1">The sequence shown here is derived from an EMBL/GenBank/DDBJ whole genome shotgun (WGS) entry which is preliminary data.</text>
</comment>
<reference evidence="1 2" key="1">
    <citation type="submission" date="2018-10" db="EMBL/GenBank/DDBJ databases">
        <title>Sinomicrobium pectinilyticum sp. nov., a pectinase-producing bacterium isolated from alkaline and saline soil, and emended description of the genus Sinomicrobium.</title>
        <authorList>
            <person name="Cheng B."/>
            <person name="Li C."/>
            <person name="Lai Q."/>
            <person name="Du M."/>
            <person name="Shao Z."/>
            <person name="Xu P."/>
            <person name="Yang C."/>
        </authorList>
    </citation>
    <scope>NUCLEOTIDE SEQUENCE [LARGE SCALE GENOMIC DNA]</scope>
    <source>
        <strain evidence="1 2">5DNS001</strain>
    </source>
</reference>
<dbReference type="AlphaFoldDB" id="A0A3N0EWL4"/>
<gene>
    <name evidence="1" type="ORF">ED312_03770</name>
</gene>
<protein>
    <submittedName>
        <fullName evidence="1">Uncharacterized protein</fullName>
    </submittedName>
</protein>
<organism evidence="1 2">
    <name type="scientific">Sinomicrobium pectinilyticum</name>
    <dbReference type="NCBI Taxonomy" id="1084421"/>
    <lineage>
        <taxon>Bacteria</taxon>
        <taxon>Pseudomonadati</taxon>
        <taxon>Bacteroidota</taxon>
        <taxon>Flavobacteriia</taxon>
        <taxon>Flavobacteriales</taxon>
        <taxon>Flavobacteriaceae</taxon>
        <taxon>Sinomicrobium</taxon>
    </lineage>
</organism>
<proteinExistence type="predicted"/>
<dbReference type="Proteomes" id="UP000267469">
    <property type="component" value="Unassembled WGS sequence"/>
</dbReference>
<accession>A0A3N0EWL4</accession>